<feature type="compositionally biased region" description="Acidic residues" evidence="1">
    <location>
        <begin position="401"/>
        <end position="415"/>
    </location>
</feature>
<feature type="compositionally biased region" description="Basic and acidic residues" evidence="1">
    <location>
        <begin position="261"/>
        <end position="285"/>
    </location>
</feature>
<dbReference type="GO" id="GO:0006368">
    <property type="term" value="P:transcription elongation by RNA polymerase II"/>
    <property type="evidence" value="ECO:0007669"/>
    <property type="project" value="InterPro"/>
</dbReference>
<dbReference type="InterPro" id="IPR007149">
    <property type="entry name" value="Leo1"/>
</dbReference>
<gene>
    <name evidence="2" type="ORF">HYALB_00001041</name>
</gene>
<proteinExistence type="predicted"/>
<keyword evidence="3" id="KW-1185">Reference proteome</keyword>
<evidence type="ECO:0008006" key="4">
    <source>
        <dbReference type="Google" id="ProtNLM"/>
    </source>
</evidence>
<feature type="region of interest" description="Disordered" evidence="1">
    <location>
        <begin position="236"/>
        <end position="438"/>
    </location>
</feature>
<dbReference type="Pfam" id="PF04004">
    <property type="entry name" value="Leo1"/>
    <property type="match status" value="1"/>
</dbReference>
<evidence type="ECO:0000313" key="2">
    <source>
        <dbReference type="EMBL" id="CAG8982760.1"/>
    </source>
</evidence>
<dbReference type="AlphaFoldDB" id="A0A9N9LWW5"/>
<dbReference type="PANTHER" id="PTHR23146:SF0">
    <property type="entry name" value="RNA POLYMERASE-ASSOCIATED PROTEIN LEO1"/>
    <property type="match status" value="1"/>
</dbReference>
<dbReference type="PANTHER" id="PTHR23146">
    <property type="entry name" value="LEO1 PROTEIN"/>
    <property type="match status" value="1"/>
</dbReference>
<dbReference type="GO" id="GO:1990269">
    <property type="term" value="F:RNA polymerase II C-terminal domain phosphoserine binding"/>
    <property type="evidence" value="ECO:0007669"/>
    <property type="project" value="TreeGrafter"/>
</dbReference>
<sequence length="438" mass="48791">MTSSDEDVMNSDPDMGDDLFGDEEEDEAPKVQKPRQLSDDELDSGDDEGRQDRRAQRPMSEDAEQENENVEARIQTVWRHPLPKPLDEELNSLRLPKFLGIEPRAYVPETFSIPTTDHHSEPPSANFSARAVAATTMRFRKDSAGNLEGNTLIYKWSDGSTTLCIGDQHYELEQKPLAPPKDGPYQEVLDSHSYVATPSLAAQLLNIFGHMTNQYTVRPNKDIEDDALEKLQKSLAAAARGSGKGDDKNGPEMITNTEDPELQKKKAEMAEKERMKLQRRRETAAEKASIPSGPRGGRSGGLTVDDLEISSRRGPATGRKAAGTKRPRRKTDDYDSEDDNAARGRPSRMDEYDTDDGFLVNSDEEMEVSGEDDEEEELLDEDSDREAPRAKKQKKSKPEEVSDADAEADLDDDEAPAPAAEPSGRSRKRNIIEDDDDE</sequence>
<feature type="compositionally biased region" description="Acidic residues" evidence="1">
    <location>
        <begin position="1"/>
        <end position="27"/>
    </location>
</feature>
<dbReference type="Proteomes" id="UP000701801">
    <property type="component" value="Unassembled WGS sequence"/>
</dbReference>
<dbReference type="GO" id="GO:0016593">
    <property type="term" value="C:Cdc73/Paf1 complex"/>
    <property type="evidence" value="ECO:0007669"/>
    <property type="project" value="InterPro"/>
</dbReference>
<name>A0A9N9LWW5_9HELO</name>
<accession>A0A9N9LWW5</accession>
<protein>
    <recommendedName>
        <fullName evidence="4">Leo1-like protein</fullName>
    </recommendedName>
</protein>
<feature type="compositionally biased region" description="Acidic residues" evidence="1">
    <location>
        <begin position="352"/>
        <end position="384"/>
    </location>
</feature>
<organism evidence="2 3">
    <name type="scientific">Hymenoscyphus albidus</name>
    <dbReference type="NCBI Taxonomy" id="595503"/>
    <lineage>
        <taxon>Eukaryota</taxon>
        <taxon>Fungi</taxon>
        <taxon>Dikarya</taxon>
        <taxon>Ascomycota</taxon>
        <taxon>Pezizomycotina</taxon>
        <taxon>Leotiomycetes</taxon>
        <taxon>Helotiales</taxon>
        <taxon>Helotiaceae</taxon>
        <taxon>Hymenoscyphus</taxon>
    </lineage>
</organism>
<feature type="region of interest" description="Disordered" evidence="1">
    <location>
        <begin position="1"/>
        <end position="69"/>
    </location>
</feature>
<reference evidence="2" key="1">
    <citation type="submission" date="2021-07" db="EMBL/GenBank/DDBJ databases">
        <authorList>
            <person name="Durling M."/>
        </authorList>
    </citation>
    <scope>NUCLEOTIDE SEQUENCE</scope>
</reference>
<comment type="caution">
    <text evidence="2">The sequence shown here is derived from an EMBL/GenBank/DDBJ whole genome shotgun (WGS) entry which is preliminary data.</text>
</comment>
<dbReference type="OrthoDB" id="20844at2759"/>
<evidence type="ECO:0000256" key="1">
    <source>
        <dbReference type="SAM" id="MobiDB-lite"/>
    </source>
</evidence>
<evidence type="ECO:0000313" key="3">
    <source>
        <dbReference type="Proteomes" id="UP000701801"/>
    </source>
</evidence>
<dbReference type="EMBL" id="CAJVRM010000684">
    <property type="protein sequence ID" value="CAG8982760.1"/>
    <property type="molecule type" value="Genomic_DNA"/>
</dbReference>
<dbReference type="GO" id="GO:0032968">
    <property type="term" value="P:positive regulation of transcription elongation by RNA polymerase II"/>
    <property type="evidence" value="ECO:0007669"/>
    <property type="project" value="TreeGrafter"/>
</dbReference>